<reference evidence="6 7" key="1">
    <citation type="submission" date="2018-11" db="EMBL/GenBank/DDBJ databases">
        <authorList>
            <consortium name="Pathogen Informatics"/>
        </authorList>
    </citation>
    <scope>NUCLEOTIDE SEQUENCE [LARGE SCALE GENOMIC DNA]</scope>
    <source>
        <strain evidence="6 7">Zambia</strain>
    </source>
</reference>
<dbReference type="GO" id="GO:0046872">
    <property type="term" value="F:metal ion binding"/>
    <property type="evidence" value="ECO:0007669"/>
    <property type="project" value="UniProtKB-KW"/>
</dbReference>
<feature type="domain" description="CHORD" evidence="5">
    <location>
        <begin position="178"/>
        <end position="237"/>
    </location>
</feature>
<dbReference type="Proteomes" id="UP000277204">
    <property type="component" value="Unassembled WGS sequence"/>
</dbReference>
<sequence length="342" mass="38276">MLPEFTDSCHYHPGEPIFHDAKKKWSCCNKYSTDFSEFLSIKGCAVGKHNSVPPDNTVKEKKSDLPTKPIPTPTVISKPVVSQRPSSTEPTRDLPIEVASNLKSALEELSLDPSFKPLQNSTIENNNKVLMLIKFTDNLDYLTTRSCHIYLHDSNIPKNKAMTPSFSMLGSPSIGTNCKNTACKQVYTGTDSDSGLCLYHSGVAVFHEGLKYWTCCNQKTSDFEAFLKQIGCTTGHHNWTVEDAKSTNATLTLQPNTNCRFDWYQFGGCVTLDIYAKNIWPETVSIKSIDPKQSVVKLMPLKAEIILKKAEPISWPTLECKLLDNNKANMNNNEETIENNLK</sequence>
<keyword evidence="1" id="KW-0479">Metal-binding</keyword>
<dbReference type="SUPFAM" id="SSF49764">
    <property type="entry name" value="HSP20-like chaperones"/>
    <property type="match status" value="1"/>
</dbReference>
<evidence type="ECO:0000259" key="5">
    <source>
        <dbReference type="PROSITE" id="PS51401"/>
    </source>
</evidence>
<dbReference type="Gene3D" id="2.60.40.790">
    <property type="match status" value="1"/>
</dbReference>
<evidence type="ECO:0000313" key="6">
    <source>
        <dbReference type="EMBL" id="VDO47377.1"/>
    </source>
</evidence>
<evidence type="ECO:0000256" key="4">
    <source>
        <dbReference type="SAM" id="MobiDB-lite"/>
    </source>
</evidence>
<evidence type="ECO:0000313" key="7">
    <source>
        <dbReference type="Proteomes" id="UP000277204"/>
    </source>
</evidence>
<keyword evidence="3" id="KW-0862">Zinc</keyword>
<dbReference type="InterPro" id="IPR007051">
    <property type="entry name" value="CHORD_dom"/>
</dbReference>
<dbReference type="PANTHER" id="PTHR46983:SF3">
    <property type="entry name" value="CHPADIPLOID STATE MAINTENANCE PROTEIN CHPA"/>
    <property type="match status" value="1"/>
</dbReference>
<keyword evidence="7" id="KW-1185">Reference proteome</keyword>
<dbReference type="EMBL" id="UZAI01000052">
    <property type="protein sequence ID" value="VDO47377.1"/>
    <property type="molecule type" value="Genomic_DNA"/>
</dbReference>
<accession>A0A3P7WKJ6</accession>
<dbReference type="PROSITE" id="PS51401">
    <property type="entry name" value="CHORD"/>
    <property type="match status" value="2"/>
</dbReference>
<evidence type="ECO:0000256" key="1">
    <source>
        <dbReference type="ARBA" id="ARBA00022723"/>
    </source>
</evidence>
<feature type="region of interest" description="Disordered" evidence="4">
    <location>
        <begin position="50"/>
        <end position="92"/>
    </location>
</feature>
<dbReference type="InterPro" id="IPR008978">
    <property type="entry name" value="HSP20-like_chaperone"/>
</dbReference>
<dbReference type="AlphaFoldDB" id="A0A3P7WKJ6"/>
<evidence type="ECO:0000256" key="3">
    <source>
        <dbReference type="ARBA" id="ARBA00022833"/>
    </source>
</evidence>
<protein>
    <recommendedName>
        <fullName evidence="5">CHORD domain-containing protein</fullName>
    </recommendedName>
</protein>
<gene>
    <name evidence="6" type="ORF">SMRZ_LOCUS284</name>
</gene>
<organism evidence="6 7">
    <name type="scientific">Schistosoma margrebowiei</name>
    <dbReference type="NCBI Taxonomy" id="48269"/>
    <lineage>
        <taxon>Eukaryota</taxon>
        <taxon>Metazoa</taxon>
        <taxon>Spiralia</taxon>
        <taxon>Lophotrochozoa</taxon>
        <taxon>Platyhelminthes</taxon>
        <taxon>Trematoda</taxon>
        <taxon>Digenea</taxon>
        <taxon>Strigeidida</taxon>
        <taxon>Schistosomatoidea</taxon>
        <taxon>Schistosomatidae</taxon>
        <taxon>Schistosoma</taxon>
    </lineage>
</organism>
<dbReference type="Gene3D" id="4.10.1130.20">
    <property type="match status" value="2"/>
</dbReference>
<dbReference type="InterPro" id="IPR039790">
    <property type="entry name" value="CHRD1"/>
</dbReference>
<proteinExistence type="predicted"/>
<feature type="domain" description="CHORD" evidence="5">
    <location>
        <begin position="1"/>
        <end position="49"/>
    </location>
</feature>
<evidence type="ECO:0000256" key="2">
    <source>
        <dbReference type="ARBA" id="ARBA00022737"/>
    </source>
</evidence>
<dbReference type="Pfam" id="PF04968">
    <property type="entry name" value="CHORD"/>
    <property type="match status" value="2"/>
</dbReference>
<keyword evidence="2" id="KW-0677">Repeat</keyword>
<name>A0A3P7WKJ6_9TREM</name>
<dbReference type="PANTHER" id="PTHR46983">
    <property type="entry name" value="CYSTEINE AND HISTIDINE-RICH DOMAIN-CONTAINING PROTEIN 1"/>
    <property type="match status" value="1"/>
</dbReference>